<dbReference type="GO" id="GO:0016787">
    <property type="term" value="F:hydrolase activity"/>
    <property type="evidence" value="ECO:0007669"/>
    <property type="project" value="UniProtKB-KW"/>
</dbReference>
<reference evidence="2" key="2">
    <citation type="submission" date="2020-09" db="EMBL/GenBank/DDBJ databases">
        <authorList>
            <person name="Sun Q."/>
            <person name="Zhou Y."/>
        </authorList>
    </citation>
    <scope>NUCLEOTIDE SEQUENCE</scope>
    <source>
        <strain evidence="2">CGMCC 4.5737</strain>
    </source>
</reference>
<organism evidence="2 3">
    <name type="scientific">Longimycelium tulufanense</name>
    <dbReference type="NCBI Taxonomy" id="907463"/>
    <lineage>
        <taxon>Bacteria</taxon>
        <taxon>Bacillati</taxon>
        <taxon>Actinomycetota</taxon>
        <taxon>Actinomycetes</taxon>
        <taxon>Pseudonocardiales</taxon>
        <taxon>Pseudonocardiaceae</taxon>
        <taxon>Longimycelium</taxon>
    </lineage>
</organism>
<comment type="caution">
    <text evidence="2">The sequence shown here is derived from an EMBL/GenBank/DDBJ whole genome shotgun (WGS) entry which is preliminary data.</text>
</comment>
<sequence length="273" mass="29052">MARTAKKALDELSRPGPHTVLHGDLGLVGLPGLVLTPRSGLGLPAVAFGHGWLQPPQRYRGLLRHLASWGFVVAAPSTYRGPLPSHRMFATDLSTALDVCVNVRLGEGEISVDPKRLGMAGHSFGGGCAVLAAAVDERVRGVATLAPSEARPSALDAARRCRMPGLHIAGGEDRIAPSAGHAEPLAHAWAGPTQLRTIGKATHLGFTEGRHFTDLLLDGKPQRVVHRLTRGLLTAFFLRTLSGVRDYDALLEEDIRGCPIDFTRGAPTTSCVR</sequence>
<dbReference type="PANTHER" id="PTHR33428">
    <property type="entry name" value="CHLOROPHYLLASE-2, CHLOROPLASTIC"/>
    <property type="match status" value="1"/>
</dbReference>
<dbReference type="InterPro" id="IPR029058">
    <property type="entry name" value="AB_hydrolase_fold"/>
</dbReference>
<dbReference type="PANTHER" id="PTHR33428:SF14">
    <property type="entry name" value="CARBOXYLESTERASE TYPE B DOMAIN-CONTAINING PROTEIN"/>
    <property type="match status" value="1"/>
</dbReference>
<keyword evidence="2" id="KW-0378">Hydrolase</keyword>
<evidence type="ECO:0000313" key="3">
    <source>
        <dbReference type="Proteomes" id="UP000637578"/>
    </source>
</evidence>
<dbReference type="EMBL" id="BMMK01000009">
    <property type="protein sequence ID" value="GGM51442.1"/>
    <property type="molecule type" value="Genomic_DNA"/>
</dbReference>
<evidence type="ECO:0000313" key="2">
    <source>
        <dbReference type="EMBL" id="GGM51442.1"/>
    </source>
</evidence>
<dbReference type="RefSeq" id="WP_189056789.1">
    <property type="nucleotide sequence ID" value="NZ_BMMK01000009.1"/>
</dbReference>
<accession>A0A8J3FU19</accession>
<dbReference type="Gene3D" id="3.40.50.1820">
    <property type="entry name" value="alpha/beta hydrolase"/>
    <property type="match status" value="1"/>
</dbReference>
<dbReference type="Proteomes" id="UP000637578">
    <property type="component" value="Unassembled WGS sequence"/>
</dbReference>
<dbReference type="Pfam" id="PF12740">
    <property type="entry name" value="PETase"/>
    <property type="match status" value="1"/>
</dbReference>
<protein>
    <submittedName>
        <fullName evidence="2">Dienelactone hydrolase</fullName>
    </submittedName>
</protein>
<dbReference type="SUPFAM" id="SSF53474">
    <property type="entry name" value="alpha/beta-Hydrolases"/>
    <property type="match status" value="1"/>
</dbReference>
<evidence type="ECO:0000259" key="1">
    <source>
        <dbReference type="Pfam" id="PF12740"/>
    </source>
</evidence>
<dbReference type="InterPro" id="IPR041127">
    <property type="entry name" value="PET_hydrolase/cutinase-like"/>
</dbReference>
<dbReference type="AlphaFoldDB" id="A0A8J3FU19"/>
<proteinExistence type="predicted"/>
<reference evidence="2" key="1">
    <citation type="journal article" date="2014" name="Int. J. Syst. Evol. Microbiol.">
        <title>Complete genome sequence of Corynebacterium casei LMG S-19264T (=DSM 44701T), isolated from a smear-ripened cheese.</title>
        <authorList>
            <consortium name="US DOE Joint Genome Institute (JGI-PGF)"/>
            <person name="Walter F."/>
            <person name="Albersmeier A."/>
            <person name="Kalinowski J."/>
            <person name="Ruckert C."/>
        </authorList>
    </citation>
    <scope>NUCLEOTIDE SEQUENCE</scope>
    <source>
        <strain evidence="2">CGMCC 4.5737</strain>
    </source>
</reference>
<keyword evidence="3" id="KW-1185">Reference proteome</keyword>
<gene>
    <name evidence="2" type="ORF">GCM10012275_22920</name>
</gene>
<name>A0A8J3FU19_9PSEU</name>
<feature type="domain" description="PET hydrolase/cutinase-like" evidence="1">
    <location>
        <begin position="62"/>
        <end position="187"/>
    </location>
</feature>